<dbReference type="Proteomes" id="UP000061660">
    <property type="component" value="Chromosome"/>
</dbReference>
<dbReference type="STRING" id="162209.IJ22_49020"/>
<dbReference type="OrthoDB" id="2662089at2"/>
<name>A0A0U2UQ71_9BACL</name>
<dbReference type="KEGG" id="pnp:IJ22_49020"/>
<keyword evidence="2" id="KW-1185">Reference proteome</keyword>
<sequence>MIMKTRDGKVVEILYKDEQGFCYCDDGMTRPKSELTVPTKEEVLDKRKSNKLKTEERNMP</sequence>
<evidence type="ECO:0000313" key="1">
    <source>
        <dbReference type="EMBL" id="ALS25164.1"/>
    </source>
</evidence>
<protein>
    <submittedName>
        <fullName evidence="1">Uncharacterized protein</fullName>
    </submittedName>
</protein>
<organism evidence="1 2">
    <name type="scientific">Paenibacillus naphthalenovorans</name>
    <dbReference type="NCBI Taxonomy" id="162209"/>
    <lineage>
        <taxon>Bacteria</taxon>
        <taxon>Bacillati</taxon>
        <taxon>Bacillota</taxon>
        <taxon>Bacilli</taxon>
        <taxon>Bacillales</taxon>
        <taxon>Paenibacillaceae</taxon>
        <taxon>Paenibacillus</taxon>
    </lineage>
</organism>
<reference evidence="1 2" key="2">
    <citation type="journal article" date="2016" name="Genome Announc.">
        <title>Complete Genome Sequences of Two Interactive Moderate Thermophiles, Paenibacillus napthalenovorans 32O-Y and Paenibacillus sp. 32O-W.</title>
        <authorList>
            <person name="Butler R.R.III."/>
            <person name="Wang J."/>
            <person name="Stark B.C."/>
            <person name="Pombert J.F."/>
        </authorList>
    </citation>
    <scope>NUCLEOTIDE SEQUENCE [LARGE SCALE GENOMIC DNA]</scope>
    <source>
        <strain evidence="1 2">32O-Y</strain>
    </source>
</reference>
<dbReference type="AlphaFoldDB" id="A0A0U2UQ71"/>
<dbReference type="PATRIC" id="fig|162209.4.peg.5177"/>
<reference evidence="2" key="1">
    <citation type="submission" date="2015-12" db="EMBL/GenBank/DDBJ databases">
        <title>Complete genome sequences of two moderately thermophilic Paenibacillus species.</title>
        <authorList>
            <person name="Butler R.III."/>
            <person name="Wang J."/>
            <person name="Stark B.C."/>
            <person name="Pombert J.-F."/>
        </authorList>
    </citation>
    <scope>NUCLEOTIDE SEQUENCE [LARGE SCALE GENOMIC DNA]</scope>
    <source>
        <strain evidence="2">32O-Y</strain>
    </source>
</reference>
<proteinExistence type="predicted"/>
<accession>A0A0U2UQ71</accession>
<gene>
    <name evidence="1" type="ORF">IJ22_49020</name>
</gene>
<evidence type="ECO:0000313" key="2">
    <source>
        <dbReference type="Proteomes" id="UP000061660"/>
    </source>
</evidence>
<dbReference type="RefSeq" id="WP_062410591.1">
    <property type="nucleotide sequence ID" value="NZ_BJCS01000009.1"/>
</dbReference>
<dbReference type="EMBL" id="CP013652">
    <property type="protein sequence ID" value="ALS25164.1"/>
    <property type="molecule type" value="Genomic_DNA"/>
</dbReference>